<dbReference type="SMART" id="SM00406">
    <property type="entry name" value="IGv"/>
    <property type="match status" value="2"/>
</dbReference>
<dbReference type="SUPFAM" id="SSF48726">
    <property type="entry name" value="Immunoglobulin"/>
    <property type="match status" value="2"/>
</dbReference>
<evidence type="ECO:0000313" key="2">
    <source>
        <dbReference type="EMBL" id="MBN3317296.1"/>
    </source>
</evidence>
<dbReference type="InterPro" id="IPR003599">
    <property type="entry name" value="Ig_sub"/>
</dbReference>
<proteinExistence type="predicted"/>
<evidence type="ECO:0000259" key="1">
    <source>
        <dbReference type="PROSITE" id="PS50835"/>
    </source>
</evidence>
<dbReference type="InterPro" id="IPR013106">
    <property type="entry name" value="Ig_V-set"/>
</dbReference>
<name>A0A8J7NTJ6_ATRSP</name>
<protein>
    <submittedName>
        <fullName evidence="2">SIG15 protein</fullName>
    </submittedName>
</protein>
<dbReference type="PANTHER" id="PTHR46942">
    <property type="entry name" value="SIALIC ACID-BINDING IG-LIKE LECTIN 15"/>
    <property type="match status" value="1"/>
</dbReference>
<dbReference type="PROSITE" id="PS50835">
    <property type="entry name" value="IG_LIKE"/>
    <property type="match status" value="1"/>
</dbReference>
<dbReference type="InterPro" id="IPR042836">
    <property type="entry name" value="SIG15"/>
</dbReference>
<dbReference type="InterPro" id="IPR036179">
    <property type="entry name" value="Ig-like_dom_sf"/>
</dbReference>
<feature type="non-terminal residue" evidence="2">
    <location>
        <position position="1"/>
    </location>
</feature>
<gene>
    <name evidence="2" type="primary">Siglec15_1</name>
    <name evidence="2" type="ORF">GTO95_0014401</name>
</gene>
<dbReference type="GO" id="GO:0005886">
    <property type="term" value="C:plasma membrane"/>
    <property type="evidence" value="ECO:0007669"/>
    <property type="project" value="TreeGrafter"/>
</dbReference>
<feature type="domain" description="Ig-like" evidence="1">
    <location>
        <begin position="94"/>
        <end position="222"/>
    </location>
</feature>
<feature type="non-terminal residue" evidence="2">
    <location>
        <position position="277"/>
    </location>
</feature>
<dbReference type="AlphaFoldDB" id="A0A8J7NTJ6"/>
<dbReference type="InterPro" id="IPR013783">
    <property type="entry name" value="Ig-like_fold"/>
</dbReference>
<dbReference type="GO" id="GO:0032956">
    <property type="term" value="P:regulation of actin cytoskeleton organization"/>
    <property type="evidence" value="ECO:0007669"/>
    <property type="project" value="TreeGrafter"/>
</dbReference>
<dbReference type="Pfam" id="PF07686">
    <property type="entry name" value="V-set"/>
    <property type="match status" value="2"/>
</dbReference>
<accession>A0A8J7NTJ6</accession>
<dbReference type="GO" id="GO:2001204">
    <property type="term" value="P:regulation of osteoclast development"/>
    <property type="evidence" value="ECO:0007669"/>
    <property type="project" value="TreeGrafter"/>
</dbReference>
<dbReference type="GO" id="GO:0045124">
    <property type="term" value="P:regulation of bone resorption"/>
    <property type="evidence" value="ECO:0007669"/>
    <property type="project" value="TreeGrafter"/>
</dbReference>
<evidence type="ECO:0000313" key="3">
    <source>
        <dbReference type="Proteomes" id="UP000736164"/>
    </source>
</evidence>
<comment type="caution">
    <text evidence="2">The sequence shown here is derived from an EMBL/GenBank/DDBJ whole genome shotgun (WGS) entry which is preliminary data.</text>
</comment>
<dbReference type="Gene3D" id="2.60.40.10">
    <property type="entry name" value="Immunoglobulins"/>
    <property type="match status" value="2"/>
</dbReference>
<reference evidence="2" key="1">
    <citation type="journal article" date="2021" name="Cell">
        <title>Tracing the genetic footprints of vertebrate landing in non-teleost ray-finned fishes.</title>
        <authorList>
            <person name="Bi X."/>
            <person name="Wang K."/>
            <person name="Yang L."/>
            <person name="Pan H."/>
            <person name="Jiang H."/>
            <person name="Wei Q."/>
            <person name="Fang M."/>
            <person name="Yu H."/>
            <person name="Zhu C."/>
            <person name="Cai Y."/>
            <person name="He Y."/>
            <person name="Gan X."/>
            <person name="Zeng H."/>
            <person name="Yu D."/>
            <person name="Zhu Y."/>
            <person name="Jiang H."/>
            <person name="Qiu Q."/>
            <person name="Yang H."/>
            <person name="Zhang Y.E."/>
            <person name="Wang W."/>
            <person name="Zhu M."/>
            <person name="He S."/>
            <person name="Zhang G."/>
        </authorList>
    </citation>
    <scope>NUCLEOTIDE SEQUENCE</scope>
    <source>
        <strain evidence="2">Allg_001</strain>
    </source>
</reference>
<dbReference type="Proteomes" id="UP000736164">
    <property type="component" value="Unassembled WGS sequence"/>
</dbReference>
<dbReference type="EMBL" id="JAAWVO010034357">
    <property type="protein sequence ID" value="MBN3317296.1"/>
    <property type="molecule type" value="Genomic_DNA"/>
</dbReference>
<sequence length="277" mass="30610">WSMSIPAQVTGTKGQAVVLPCSFTHPQQDTYTGGIRVIWRVVSLSGQVIFQCHVSNSTEGSSAGCVDPNAPKRFRLQGDPRLRDLSLHIEDLQPSDSSTYYCRVELDADKDKYGDINGTKLQVLAQVTGTKGQAVVLPCSFTHPQQDTYTGGIRIIWRVRSPSGQVIFQCHVSNSTEGSSGCVDPNAPKRFRLQGDPRLRDLSLHIEDLQPSDSSTYYCRVELDADKDKYGDVNGTKLQVLGKLTQGACEALLVPLQIFLHVIMLMTTKEIDVKHFK</sequence>
<dbReference type="SMART" id="SM00409">
    <property type="entry name" value="IG"/>
    <property type="match status" value="2"/>
</dbReference>
<dbReference type="PANTHER" id="PTHR46942:SF1">
    <property type="entry name" value="SIALIC ACID-BINDING IG-LIKE LECTIN 15"/>
    <property type="match status" value="1"/>
</dbReference>
<keyword evidence="3" id="KW-1185">Reference proteome</keyword>
<organism evidence="2 3">
    <name type="scientific">Atractosteus spatula</name>
    <name type="common">Alligator gar</name>
    <name type="synonym">Lepisosteus spatula</name>
    <dbReference type="NCBI Taxonomy" id="7917"/>
    <lineage>
        <taxon>Eukaryota</taxon>
        <taxon>Metazoa</taxon>
        <taxon>Chordata</taxon>
        <taxon>Craniata</taxon>
        <taxon>Vertebrata</taxon>
        <taxon>Euteleostomi</taxon>
        <taxon>Actinopterygii</taxon>
        <taxon>Neopterygii</taxon>
        <taxon>Holostei</taxon>
        <taxon>Semionotiformes</taxon>
        <taxon>Lepisosteidae</taxon>
        <taxon>Atractosteus</taxon>
    </lineage>
</organism>
<dbReference type="InterPro" id="IPR007110">
    <property type="entry name" value="Ig-like_dom"/>
</dbReference>